<feature type="transmembrane region" description="Helical" evidence="1">
    <location>
        <begin position="6"/>
        <end position="25"/>
    </location>
</feature>
<evidence type="ECO:0000313" key="2">
    <source>
        <dbReference type="EMBL" id="RGR71903.1"/>
    </source>
</evidence>
<protein>
    <submittedName>
        <fullName evidence="2">Uncharacterized protein</fullName>
    </submittedName>
</protein>
<gene>
    <name evidence="2" type="ORF">DWY25_12895</name>
</gene>
<name>A0A412FUM3_9FIRM</name>
<dbReference type="Proteomes" id="UP000284178">
    <property type="component" value="Unassembled WGS sequence"/>
</dbReference>
<organism evidence="2 3">
    <name type="scientific">Holdemania filiformis</name>
    <dbReference type="NCBI Taxonomy" id="61171"/>
    <lineage>
        <taxon>Bacteria</taxon>
        <taxon>Bacillati</taxon>
        <taxon>Bacillota</taxon>
        <taxon>Erysipelotrichia</taxon>
        <taxon>Erysipelotrichales</taxon>
        <taxon>Erysipelotrichaceae</taxon>
        <taxon>Holdemania</taxon>
    </lineage>
</organism>
<accession>A0A412FUM3</accession>
<comment type="caution">
    <text evidence="2">The sequence shown here is derived from an EMBL/GenBank/DDBJ whole genome shotgun (WGS) entry which is preliminary data.</text>
</comment>
<proteinExistence type="predicted"/>
<evidence type="ECO:0000256" key="1">
    <source>
        <dbReference type="SAM" id="Phobius"/>
    </source>
</evidence>
<keyword evidence="3" id="KW-1185">Reference proteome</keyword>
<dbReference type="AlphaFoldDB" id="A0A412FUM3"/>
<sequence length="66" mass="7687">MVITNEFIITCIYIAPVLLISSNILSFLKKRNYILKLLYYFILLALILIILFLTCIWIVASFKIST</sequence>
<dbReference type="EMBL" id="QRUP01000017">
    <property type="protein sequence ID" value="RGR71903.1"/>
    <property type="molecule type" value="Genomic_DNA"/>
</dbReference>
<evidence type="ECO:0000313" key="3">
    <source>
        <dbReference type="Proteomes" id="UP000284178"/>
    </source>
</evidence>
<reference evidence="2 3" key="1">
    <citation type="submission" date="2018-08" db="EMBL/GenBank/DDBJ databases">
        <title>A genome reference for cultivated species of the human gut microbiota.</title>
        <authorList>
            <person name="Zou Y."/>
            <person name="Xue W."/>
            <person name="Luo G."/>
        </authorList>
    </citation>
    <scope>NUCLEOTIDE SEQUENCE [LARGE SCALE GENOMIC DNA]</scope>
    <source>
        <strain evidence="2 3">AF24-29</strain>
    </source>
</reference>
<keyword evidence="1" id="KW-0472">Membrane</keyword>
<keyword evidence="1" id="KW-0812">Transmembrane</keyword>
<keyword evidence="1" id="KW-1133">Transmembrane helix</keyword>
<feature type="transmembrane region" description="Helical" evidence="1">
    <location>
        <begin position="37"/>
        <end position="60"/>
    </location>
</feature>